<evidence type="ECO:0000256" key="1">
    <source>
        <dbReference type="SAM" id="Coils"/>
    </source>
</evidence>
<feature type="compositionally biased region" description="Low complexity" evidence="2">
    <location>
        <begin position="198"/>
        <end position="218"/>
    </location>
</feature>
<organism evidence="3 4">
    <name type="scientific">Carex littledalei</name>
    <dbReference type="NCBI Taxonomy" id="544730"/>
    <lineage>
        <taxon>Eukaryota</taxon>
        <taxon>Viridiplantae</taxon>
        <taxon>Streptophyta</taxon>
        <taxon>Embryophyta</taxon>
        <taxon>Tracheophyta</taxon>
        <taxon>Spermatophyta</taxon>
        <taxon>Magnoliopsida</taxon>
        <taxon>Liliopsida</taxon>
        <taxon>Poales</taxon>
        <taxon>Cyperaceae</taxon>
        <taxon>Cyperoideae</taxon>
        <taxon>Cariceae</taxon>
        <taxon>Carex</taxon>
        <taxon>Carex subgen. Euthyceras</taxon>
    </lineage>
</organism>
<dbReference type="PANTHER" id="PTHR32091:SF20">
    <property type="entry name" value="EUKARYOTIC TRANSLATION INITIATION FACTOR 4B1"/>
    <property type="match status" value="1"/>
</dbReference>
<feature type="compositionally biased region" description="Polar residues" evidence="2">
    <location>
        <begin position="490"/>
        <end position="501"/>
    </location>
</feature>
<feature type="compositionally biased region" description="Basic and acidic residues" evidence="2">
    <location>
        <begin position="273"/>
        <end position="297"/>
    </location>
</feature>
<feature type="compositionally biased region" description="Basic and acidic residues" evidence="2">
    <location>
        <begin position="453"/>
        <end position="462"/>
    </location>
</feature>
<dbReference type="InterPro" id="IPR010433">
    <property type="entry name" value="EIF-4B_pln"/>
</dbReference>
<feature type="compositionally biased region" description="Basic and acidic residues" evidence="2">
    <location>
        <begin position="17"/>
        <end position="28"/>
    </location>
</feature>
<dbReference type="Pfam" id="PF06273">
    <property type="entry name" value="eIF-4B"/>
    <property type="match status" value="1"/>
</dbReference>
<feature type="region of interest" description="Disordered" evidence="2">
    <location>
        <begin position="425"/>
        <end position="508"/>
    </location>
</feature>
<protein>
    <submittedName>
        <fullName evidence="3">Plant specific eukaryotic initiation factor 4B</fullName>
    </submittedName>
</protein>
<dbReference type="AlphaFoldDB" id="A0A833VZ04"/>
<feature type="compositionally biased region" description="Basic and acidic residues" evidence="2">
    <location>
        <begin position="237"/>
        <end position="253"/>
    </location>
</feature>
<comment type="caution">
    <text evidence="3">The sequence shown here is derived from an EMBL/GenBank/DDBJ whole genome shotgun (WGS) entry which is preliminary data.</text>
</comment>
<accession>A0A833VZ04</accession>
<feature type="compositionally biased region" description="Low complexity" evidence="2">
    <location>
        <begin position="463"/>
        <end position="473"/>
    </location>
</feature>
<dbReference type="OrthoDB" id="2021148at2759"/>
<name>A0A833VZ04_9POAL</name>
<dbReference type="GO" id="GO:0003743">
    <property type="term" value="F:translation initiation factor activity"/>
    <property type="evidence" value="ECO:0007669"/>
    <property type="project" value="UniProtKB-KW"/>
</dbReference>
<feature type="compositionally biased region" description="Gly residues" evidence="2">
    <location>
        <begin position="168"/>
        <end position="183"/>
    </location>
</feature>
<feature type="compositionally biased region" description="Gly residues" evidence="2">
    <location>
        <begin position="102"/>
        <end position="112"/>
    </location>
</feature>
<feature type="region of interest" description="Disordered" evidence="2">
    <location>
        <begin position="1"/>
        <end position="338"/>
    </location>
</feature>
<gene>
    <name evidence="3" type="ORF">FCM35_KLT18596</name>
</gene>
<dbReference type="EMBL" id="SWLB01000006">
    <property type="protein sequence ID" value="KAF3338009.1"/>
    <property type="molecule type" value="Genomic_DNA"/>
</dbReference>
<evidence type="ECO:0000313" key="3">
    <source>
        <dbReference type="EMBL" id="KAF3338009.1"/>
    </source>
</evidence>
<evidence type="ECO:0000313" key="4">
    <source>
        <dbReference type="Proteomes" id="UP000623129"/>
    </source>
</evidence>
<feature type="compositionally biased region" description="Basic and acidic residues" evidence="2">
    <location>
        <begin position="185"/>
        <end position="194"/>
    </location>
</feature>
<feature type="compositionally biased region" description="Polar residues" evidence="2">
    <location>
        <begin position="67"/>
        <end position="77"/>
    </location>
</feature>
<feature type="compositionally biased region" description="Basic and acidic residues" evidence="2">
    <location>
        <begin position="89"/>
        <end position="101"/>
    </location>
</feature>
<dbReference type="Proteomes" id="UP000623129">
    <property type="component" value="Unassembled WGS sequence"/>
</dbReference>
<keyword evidence="1" id="KW-0175">Coiled coil</keyword>
<reference evidence="3" key="1">
    <citation type="submission" date="2020-01" db="EMBL/GenBank/DDBJ databases">
        <title>Genome sequence of Kobresia littledalei, the first chromosome-level genome in the family Cyperaceae.</title>
        <authorList>
            <person name="Qu G."/>
        </authorList>
    </citation>
    <scope>NUCLEOTIDE SEQUENCE</scope>
    <source>
        <strain evidence="3">C.B.Clarke</strain>
        <tissue evidence="3">Leaf</tissue>
    </source>
</reference>
<feature type="compositionally biased region" description="Polar residues" evidence="2">
    <location>
        <begin position="29"/>
        <end position="43"/>
    </location>
</feature>
<feature type="compositionally biased region" description="Low complexity" evidence="2">
    <location>
        <begin position="298"/>
        <end position="321"/>
    </location>
</feature>
<keyword evidence="4" id="KW-1185">Reference proteome</keyword>
<dbReference type="GO" id="GO:0003729">
    <property type="term" value="F:mRNA binding"/>
    <property type="evidence" value="ECO:0007669"/>
    <property type="project" value="TreeGrafter"/>
</dbReference>
<keyword evidence="3" id="KW-0648">Protein biosynthesis</keyword>
<keyword evidence="3" id="KW-0396">Initiation factor</keyword>
<dbReference type="PANTHER" id="PTHR32091">
    <property type="entry name" value="EUKARYOTIC TRANSLATION INITIATION FACTOR 4B"/>
    <property type="match status" value="1"/>
</dbReference>
<feature type="compositionally biased region" description="Basic and acidic residues" evidence="2">
    <location>
        <begin position="113"/>
        <end position="151"/>
    </location>
</feature>
<feature type="coiled-coil region" evidence="1">
    <location>
        <begin position="374"/>
        <end position="419"/>
    </location>
</feature>
<evidence type="ECO:0000256" key="2">
    <source>
        <dbReference type="SAM" id="MobiDB-lite"/>
    </source>
</evidence>
<proteinExistence type="predicted"/>
<sequence length="508" mass="55608">MSTTKPAWGGVGAWALDAERAEAEERDQIPTSTPTPDSSQNFPSLREAAATGGKSKKKKQQTLSLAEFNTSASNKGPTHNELLRLPTGPRERSADELDRSRLGGGFRNYGGEGFRRREGDDESRRGQSRASEFDQPSRADEVDNWARDKKSLTPSISDSGRRDRYGSLGSGGGNDGGSGGGGFSRADETDDWSRSKKPISSSSSTSRYSGFGSGFRESAGSSDSDRWARGVSLPQNGDRERPRLVLDPPKKAEGSTPTAEVMRSRPSPFGAARPREEVLKEKGLDWRKVDTEIEQKGSRPTSSHSSRPSSAQSSRPGSPGSVTGDVAIRVRPKVNPFGDAKPREVILEEKGKNWRKIDLELEHKGVDRPETAEEKMLKEEISSLKAELTETEQKDPEEVKDLEKRILQMEIDLEQLIIELDNKVRFGQRSSGDTRPGSGAGRVPVYQQPGASEEPRISESVERPSSGGSSRGDSWARPVEEKKWGFQGPHNRSSLGGSSDRITTKDRW</sequence>